<name>A0ABT3RC53_9BACT</name>
<evidence type="ECO:0000313" key="3">
    <source>
        <dbReference type="Proteomes" id="UP001207228"/>
    </source>
</evidence>
<accession>A0ABT3RC53</accession>
<dbReference type="RefSeq" id="WP_266051046.1">
    <property type="nucleotide sequence ID" value="NZ_JAPFQO010000002.1"/>
</dbReference>
<proteinExistence type="predicted"/>
<feature type="compositionally biased region" description="Polar residues" evidence="1">
    <location>
        <begin position="1"/>
        <end position="15"/>
    </location>
</feature>
<organism evidence="2 3">
    <name type="scientific">Pontibacter anaerobius</name>
    <dbReference type="NCBI Taxonomy" id="2993940"/>
    <lineage>
        <taxon>Bacteria</taxon>
        <taxon>Pseudomonadati</taxon>
        <taxon>Bacteroidota</taxon>
        <taxon>Cytophagia</taxon>
        <taxon>Cytophagales</taxon>
        <taxon>Hymenobacteraceae</taxon>
        <taxon>Pontibacter</taxon>
    </lineage>
</organism>
<dbReference type="Pfam" id="PF01161">
    <property type="entry name" value="PBP"/>
    <property type="match status" value="1"/>
</dbReference>
<dbReference type="GO" id="GO:0004860">
    <property type="term" value="F:protein kinase inhibitor activity"/>
    <property type="evidence" value="ECO:0007669"/>
    <property type="project" value="UniProtKB-KW"/>
</dbReference>
<reference evidence="2 3" key="1">
    <citation type="submission" date="2022-11" db="EMBL/GenBank/DDBJ databases">
        <title>The characterization of three novel Bacteroidetes species and genomic analysis of their roles in tidal elemental geochemical cycles.</title>
        <authorList>
            <person name="Ma K.-J."/>
        </authorList>
    </citation>
    <scope>NUCLEOTIDE SEQUENCE [LARGE SCALE GENOMIC DNA]</scope>
    <source>
        <strain evidence="2 3">M82</strain>
    </source>
</reference>
<dbReference type="InterPro" id="IPR005247">
    <property type="entry name" value="YbhB_YbcL/LppC-like"/>
</dbReference>
<dbReference type="SUPFAM" id="SSF49777">
    <property type="entry name" value="PEBP-like"/>
    <property type="match status" value="1"/>
</dbReference>
<sequence>METKVAQNLQLSSPSFEAGESIPQEYTCDGEDISPALEIGDFPEGTQSLVLLVDDPDAPKGSWTHWLMWDIPLIHTIEENSRPGIVGVNDFGNTSYGGPCPPISTHRYFFRLYALDTKLGLPEGSTKEQVFLQMENHILGSGELMGLYSH</sequence>
<dbReference type="InterPro" id="IPR036610">
    <property type="entry name" value="PEBP-like_sf"/>
</dbReference>
<evidence type="ECO:0000256" key="1">
    <source>
        <dbReference type="SAM" id="MobiDB-lite"/>
    </source>
</evidence>
<comment type="caution">
    <text evidence="2">The sequence shown here is derived from an EMBL/GenBank/DDBJ whole genome shotgun (WGS) entry which is preliminary data.</text>
</comment>
<evidence type="ECO:0000313" key="2">
    <source>
        <dbReference type="EMBL" id="MCX2738988.1"/>
    </source>
</evidence>
<dbReference type="NCBIfam" id="TIGR00481">
    <property type="entry name" value="YbhB/YbcL family Raf kinase inhibitor-like protein"/>
    <property type="match status" value="1"/>
</dbReference>
<dbReference type="CDD" id="cd00865">
    <property type="entry name" value="PEBP_bact_arch"/>
    <property type="match status" value="1"/>
</dbReference>
<dbReference type="PANTHER" id="PTHR30289">
    <property type="entry name" value="UNCHARACTERIZED PROTEIN YBCL-RELATED"/>
    <property type="match status" value="1"/>
</dbReference>
<gene>
    <name evidence="2" type="ORF">OO017_03440</name>
</gene>
<dbReference type="EMBL" id="JAPFQO010000002">
    <property type="protein sequence ID" value="MCX2738988.1"/>
    <property type="molecule type" value="Genomic_DNA"/>
</dbReference>
<feature type="region of interest" description="Disordered" evidence="1">
    <location>
        <begin position="1"/>
        <end position="22"/>
    </location>
</feature>
<dbReference type="Proteomes" id="UP001207228">
    <property type="component" value="Unassembled WGS sequence"/>
</dbReference>
<protein>
    <submittedName>
        <fullName evidence="2">YbhB/YbcL family Raf kinase inhibitor-like protein</fullName>
    </submittedName>
</protein>
<dbReference type="PANTHER" id="PTHR30289:SF1">
    <property type="entry name" value="PEBP (PHOSPHATIDYLETHANOLAMINE-BINDING PROTEIN) FAMILY PROTEIN"/>
    <property type="match status" value="1"/>
</dbReference>
<keyword evidence="2" id="KW-0649">Protein kinase inhibitor</keyword>
<dbReference type="Gene3D" id="3.90.280.10">
    <property type="entry name" value="PEBP-like"/>
    <property type="match status" value="1"/>
</dbReference>
<keyword evidence="3" id="KW-1185">Reference proteome</keyword>
<dbReference type="InterPro" id="IPR008914">
    <property type="entry name" value="PEBP"/>
</dbReference>